<dbReference type="GO" id="GO:0005886">
    <property type="term" value="C:plasma membrane"/>
    <property type="evidence" value="ECO:0007669"/>
    <property type="project" value="UniProtKB-SubCell"/>
</dbReference>
<name>A0A1C5I8I7_9ACTN</name>
<feature type="domain" description="Peptidase S26" evidence="4">
    <location>
        <begin position="121"/>
        <end position="160"/>
    </location>
</feature>
<dbReference type="Pfam" id="PF10502">
    <property type="entry name" value="Peptidase_S26"/>
    <property type="match status" value="2"/>
</dbReference>
<evidence type="ECO:0000256" key="3">
    <source>
        <dbReference type="PIRSR" id="PIRSR600223-1"/>
    </source>
</evidence>
<accession>A0A1C5I8I7</accession>
<dbReference type="GO" id="GO:0006465">
    <property type="term" value="P:signal peptide processing"/>
    <property type="evidence" value="ECO:0007669"/>
    <property type="project" value="InterPro"/>
</dbReference>
<dbReference type="PRINTS" id="PR00727">
    <property type="entry name" value="LEADERPTASE"/>
</dbReference>
<reference evidence="6" key="1">
    <citation type="submission" date="2016-06" db="EMBL/GenBank/DDBJ databases">
        <authorList>
            <person name="Varghese N."/>
            <person name="Submissions Spin"/>
        </authorList>
    </citation>
    <scope>NUCLEOTIDE SEQUENCE [LARGE SCALE GENOMIC DNA]</scope>
    <source>
        <strain evidence="6">DSM 45161</strain>
    </source>
</reference>
<evidence type="ECO:0000256" key="1">
    <source>
        <dbReference type="ARBA" id="ARBA00004401"/>
    </source>
</evidence>
<dbReference type="GO" id="GO:0004252">
    <property type="term" value="F:serine-type endopeptidase activity"/>
    <property type="evidence" value="ECO:0007669"/>
    <property type="project" value="InterPro"/>
</dbReference>
<sequence length="181" mass="19716">MTGAVVALALAVPAVVGLVRLRRRYLAVRVAGPSMEPTLRHGDLVLVRRAPLDEVPRDRLVVVRRPPPWRGLHSWADGRRVPEQAGRLPDRAAVEDPWIIKRAVAVPGDRLPSELAAHRTQLGGRVPTGCLAVLGDNRAASVDSRRFGYVQEESVLGVVVGKLFPHRAAAARETGRMVPHI</sequence>
<dbReference type="Proteomes" id="UP000198215">
    <property type="component" value="Chromosome I"/>
</dbReference>
<dbReference type="CDD" id="cd06530">
    <property type="entry name" value="S26_SPase_I"/>
    <property type="match status" value="1"/>
</dbReference>
<dbReference type="PANTHER" id="PTHR43390:SF1">
    <property type="entry name" value="CHLOROPLAST PROCESSING PEPTIDASE"/>
    <property type="match status" value="1"/>
</dbReference>
<dbReference type="AlphaFoldDB" id="A0A1C5I8I7"/>
<dbReference type="InterPro" id="IPR000223">
    <property type="entry name" value="Pept_S26A_signal_pept_1"/>
</dbReference>
<dbReference type="InterPro" id="IPR036286">
    <property type="entry name" value="LexA/Signal_pep-like_sf"/>
</dbReference>
<dbReference type="InterPro" id="IPR019533">
    <property type="entry name" value="Peptidase_S26"/>
</dbReference>
<dbReference type="PANTHER" id="PTHR43390">
    <property type="entry name" value="SIGNAL PEPTIDASE I"/>
    <property type="match status" value="1"/>
</dbReference>
<gene>
    <name evidence="5" type="ORF">GA0070614_2400</name>
</gene>
<comment type="similarity">
    <text evidence="2">Belongs to the peptidase S26 family.</text>
</comment>
<proteinExistence type="inferred from homology"/>
<feature type="active site" evidence="3">
    <location>
        <position position="34"/>
    </location>
</feature>
<dbReference type="OrthoDB" id="5518017at2"/>
<evidence type="ECO:0000313" key="5">
    <source>
        <dbReference type="EMBL" id="SCG54587.1"/>
    </source>
</evidence>
<organism evidence="5 6">
    <name type="scientific">Micromonospora coxensis</name>
    <dbReference type="NCBI Taxonomy" id="356852"/>
    <lineage>
        <taxon>Bacteria</taxon>
        <taxon>Bacillati</taxon>
        <taxon>Actinomycetota</taxon>
        <taxon>Actinomycetes</taxon>
        <taxon>Micromonosporales</taxon>
        <taxon>Micromonosporaceae</taxon>
        <taxon>Micromonospora</taxon>
    </lineage>
</organism>
<evidence type="ECO:0000259" key="4">
    <source>
        <dbReference type="Pfam" id="PF10502"/>
    </source>
</evidence>
<keyword evidence="6" id="KW-1185">Reference proteome</keyword>
<dbReference type="SUPFAM" id="SSF51306">
    <property type="entry name" value="LexA/Signal peptidase"/>
    <property type="match status" value="1"/>
</dbReference>
<dbReference type="Gene3D" id="2.10.109.10">
    <property type="entry name" value="Umud Fragment, subunit A"/>
    <property type="match status" value="1"/>
</dbReference>
<dbReference type="RefSeq" id="WP_088976016.1">
    <property type="nucleotide sequence ID" value="NZ_LT607753.1"/>
</dbReference>
<dbReference type="EMBL" id="LT607753">
    <property type="protein sequence ID" value="SCG54587.1"/>
    <property type="molecule type" value="Genomic_DNA"/>
</dbReference>
<feature type="domain" description="Peptidase S26" evidence="4">
    <location>
        <begin position="21"/>
        <end position="111"/>
    </location>
</feature>
<evidence type="ECO:0000256" key="2">
    <source>
        <dbReference type="ARBA" id="ARBA00009370"/>
    </source>
</evidence>
<feature type="active site" evidence="3">
    <location>
        <position position="101"/>
    </location>
</feature>
<comment type="subcellular location">
    <subcellularLocation>
        <location evidence="1">Cell membrane</location>
        <topology evidence="1">Single-pass type II membrane protein</topology>
    </subcellularLocation>
</comment>
<protein>
    <submittedName>
        <fullName evidence="5">Signal peptidase I</fullName>
    </submittedName>
</protein>
<evidence type="ECO:0000313" key="6">
    <source>
        <dbReference type="Proteomes" id="UP000198215"/>
    </source>
</evidence>